<dbReference type="AlphaFoldDB" id="A0A918FEJ0"/>
<keyword evidence="5" id="KW-1185">Reference proteome</keyword>
<dbReference type="EMBL" id="BMRJ01000004">
    <property type="protein sequence ID" value="GGR34170.1"/>
    <property type="molecule type" value="Genomic_DNA"/>
</dbReference>
<dbReference type="Pfam" id="PF00583">
    <property type="entry name" value="Acetyltransf_1"/>
    <property type="match status" value="1"/>
</dbReference>
<dbReference type="InterPro" id="IPR000182">
    <property type="entry name" value="GNAT_dom"/>
</dbReference>
<dbReference type="PANTHER" id="PTHR43420:SF47">
    <property type="entry name" value="N-ACETYLTRANSFERASE DOMAIN-CONTAINING PROTEIN"/>
    <property type="match status" value="1"/>
</dbReference>
<dbReference type="Pfam" id="PF13508">
    <property type="entry name" value="Acetyltransf_7"/>
    <property type="match status" value="1"/>
</dbReference>
<proteinExistence type="predicted"/>
<comment type="caution">
    <text evidence="4">The sequence shown here is derived from an EMBL/GenBank/DDBJ whole genome shotgun (WGS) entry which is preliminary data.</text>
</comment>
<dbReference type="Gene3D" id="3.40.630.30">
    <property type="match status" value="1"/>
</dbReference>
<reference evidence="4" key="1">
    <citation type="journal article" date="2014" name="Int. J. Syst. Evol. Microbiol.">
        <title>Complete genome sequence of Corynebacterium casei LMG S-19264T (=DSM 44701T), isolated from a smear-ripened cheese.</title>
        <authorList>
            <consortium name="US DOE Joint Genome Institute (JGI-PGF)"/>
            <person name="Walter F."/>
            <person name="Albersmeier A."/>
            <person name="Kalinowski J."/>
            <person name="Ruckert C."/>
        </authorList>
    </citation>
    <scope>NUCLEOTIDE SEQUENCE</scope>
    <source>
        <strain evidence="4">JCM 3346</strain>
    </source>
</reference>
<dbReference type="InterPro" id="IPR050680">
    <property type="entry name" value="YpeA/RimI_acetyltransf"/>
</dbReference>
<evidence type="ECO:0000313" key="5">
    <source>
        <dbReference type="Proteomes" id="UP000610303"/>
    </source>
</evidence>
<evidence type="ECO:0000259" key="3">
    <source>
        <dbReference type="PROSITE" id="PS51186"/>
    </source>
</evidence>
<dbReference type="SUPFAM" id="SSF55729">
    <property type="entry name" value="Acyl-CoA N-acyltransferases (Nat)"/>
    <property type="match status" value="1"/>
</dbReference>
<dbReference type="GO" id="GO:0016747">
    <property type="term" value="F:acyltransferase activity, transferring groups other than amino-acyl groups"/>
    <property type="evidence" value="ECO:0007669"/>
    <property type="project" value="InterPro"/>
</dbReference>
<keyword evidence="1" id="KW-0808">Transferase</keyword>
<keyword evidence="2" id="KW-0012">Acyltransferase</keyword>
<dbReference type="CDD" id="cd04301">
    <property type="entry name" value="NAT_SF"/>
    <property type="match status" value="2"/>
</dbReference>
<evidence type="ECO:0000313" key="4">
    <source>
        <dbReference type="EMBL" id="GGR34170.1"/>
    </source>
</evidence>
<dbReference type="PROSITE" id="PS51186">
    <property type="entry name" value="GNAT"/>
    <property type="match status" value="2"/>
</dbReference>
<reference evidence="4" key="2">
    <citation type="submission" date="2020-09" db="EMBL/GenBank/DDBJ databases">
        <authorList>
            <person name="Sun Q."/>
            <person name="Ohkuma M."/>
        </authorList>
    </citation>
    <scope>NUCLEOTIDE SEQUENCE</scope>
    <source>
        <strain evidence="4">JCM 3346</strain>
    </source>
</reference>
<dbReference type="InterPro" id="IPR016181">
    <property type="entry name" value="Acyl_CoA_acyltransferase"/>
</dbReference>
<feature type="domain" description="N-acetyltransferase" evidence="3">
    <location>
        <begin position="30"/>
        <end position="193"/>
    </location>
</feature>
<organism evidence="4 5">
    <name type="scientific">Agromyces mediolanus</name>
    <name type="common">Corynebacterium mediolanum</name>
    <dbReference type="NCBI Taxonomy" id="41986"/>
    <lineage>
        <taxon>Bacteria</taxon>
        <taxon>Bacillati</taxon>
        <taxon>Actinomycetota</taxon>
        <taxon>Actinomycetes</taxon>
        <taxon>Micrococcales</taxon>
        <taxon>Microbacteriaceae</taxon>
        <taxon>Agromyces</taxon>
    </lineage>
</organism>
<protein>
    <submittedName>
        <fullName evidence="4">Acetyltransferase, GNAT</fullName>
    </submittedName>
</protein>
<dbReference type="PANTHER" id="PTHR43420">
    <property type="entry name" value="ACETYLTRANSFERASE"/>
    <property type="match status" value="1"/>
</dbReference>
<feature type="domain" description="N-acetyltransferase" evidence="3">
    <location>
        <begin position="202"/>
        <end position="349"/>
    </location>
</feature>
<accession>A0A918FEJ0</accession>
<name>A0A918FEJ0_AGRME</name>
<evidence type="ECO:0000256" key="1">
    <source>
        <dbReference type="ARBA" id="ARBA00022679"/>
    </source>
</evidence>
<dbReference type="Proteomes" id="UP000610303">
    <property type="component" value="Unassembled WGS sequence"/>
</dbReference>
<evidence type="ECO:0000256" key="2">
    <source>
        <dbReference type="ARBA" id="ARBA00023315"/>
    </source>
</evidence>
<gene>
    <name evidence="4" type="ORF">GCM10010196_30210</name>
</gene>
<sequence length="349" mass="38464">MIQSTPPDLRPLRDRVELLEPVVLDGVGGLEWRPMTAEDVPAITELFAEAGRLDHPTVVVAEDEVAQLLEMPTVDLALDTIVGVEPGGRIVAYGAVIAGEEHRTVVWITLDGTVHPARRRAGIGTALLAWQEARGRQLLGSSEERLPAWLAAGTEEHVTDAIALFERHGYAPTRWWLELERDLGEPIPRRPLPEGVRLEPYLDWREETRLAYNAAFEDHWGSQPATAREWDADERLESSRPELSRVLVASDEAGRDLVVGFVIVTVSEQEWALRGGSFAYIDALGVRAEWRGRGLASALLADAMRVYRDAGFALAVLDVDAESPTGAVGLYEGLGFRESQRSVSLVKEL</sequence>
<dbReference type="RefSeq" id="WP_229781791.1">
    <property type="nucleotide sequence ID" value="NZ_BMRJ01000004.1"/>
</dbReference>